<dbReference type="PANTHER" id="PTHR23150:SF19">
    <property type="entry name" value="FORMYLGLYCINE-GENERATING ENZYME"/>
    <property type="match status" value="1"/>
</dbReference>
<feature type="domain" description="Sulfatase-modifying factor enzyme-like" evidence="1">
    <location>
        <begin position="46"/>
        <end position="292"/>
    </location>
</feature>
<reference evidence="2 3" key="1">
    <citation type="submission" date="2018-06" db="EMBL/GenBank/DDBJ databases">
        <title>Genomic Encyclopedia of Archaeal and Bacterial Type Strains, Phase II (KMG-II): from individual species to whole genera.</title>
        <authorList>
            <person name="Goeker M."/>
        </authorList>
    </citation>
    <scope>NUCLEOTIDE SEQUENCE [LARGE SCALE GENOMIC DNA]</scope>
    <source>
        <strain evidence="2 3">DSM 27372</strain>
    </source>
</reference>
<dbReference type="InterPro" id="IPR042095">
    <property type="entry name" value="SUMF_sf"/>
</dbReference>
<dbReference type="GO" id="GO:0120147">
    <property type="term" value="F:formylglycine-generating oxidase activity"/>
    <property type="evidence" value="ECO:0007669"/>
    <property type="project" value="TreeGrafter"/>
</dbReference>
<protein>
    <submittedName>
        <fullName evidence="2">Sulfatase modifying factor 1</fullName>
    </submittedName>
</protein>
<evidence type="ECO:0000259" key="1">
    <source>
        <dbReference type="Pfam" id="PF03781"/>
    </source>
</evidence>
<keyword evidence="3" id="KW-1185">Reference proteome</keyword>
<evidence type="ECO:0000313" key="3">
    <source>
        <dbReference type="Proteomes" id="UP000248198"/>
    </source>
</evidence>
<dbReference type="AlphaFoldDB" id="A0A318UAF1"/>
<accession>A0A318UAF1</accession>
<dbReference type="SUPFAM" id="SSF56436">
    <property type="entry name" value="C-type lectin-like"/>
    <property type="match status" value="1"/>
</dbReference>
<proteinExistence type="predicted"/>
<dbReference type="Proteomes" id="UP000248198">
    <property type="component" value="Unassembled WGS sequence"/>
</dbReference>
<dbReference type="InterPro" id="IPR016187">
    <property type="entry name" value="CTDL_fold"/>
</dbReference>
<dbReference type="Pfam" id="PF03781">
    <property type="entry name" value="FGE-sulfatase"/>
    <property type="match status" value="1"/>
</dbReference>
<organism evidence="2 3">
    <name type="scientific">Pedobacter nutrimenti</name>
    <dbReference type="NCBI Taxonomy" id="1241337"/>
    <lineage>
        <taxon>Bacteria</taxon>
        <taxon>Pseudomonadati</taxon>
        <taxon>Bacteroidota</taxon>
        <taxon>Sphingobacteriia</taxon>
        <taxon>Sphingobacteriales</taxon>
        <taxon>Sphingobacteriaceae</taxon>
        <taxon>Pedobacter</taxon>
    </lineage>
</organism>
<name>A0A318UAF1_9SPHI</name>
<sequence>MRQMKRSSLAVQVHFMLGVIKVYGLFCCGLLGFAGKMYGQQAGGGFVKIPAGAYTIGGATQQLNPLRKVRTIGFYIATMETTNTEFEHFVKATGYVTDAERLKNAMVFEPGLEEFRWMSDSTAYWRYPNGKSRGGIEQKMNHPVTTISYADALAYCQWSKLRLPTLEEWEIASRAGSRSRYFWGDDVEQVSRYANIWKGRDHLTIDSSEDYVYTSPVGSFKPNAYGLYDVYGNVFEFCEGKLKTDPKNRKVAHARGGSWWCSKNACGFFNSLDIGRIAPHASFSNQGLRVAKDLKSL</sequence>
<dbReference type="InterPro" id="IPR051043">
    <property type="entry name" value="Sulfatase_Mod_Factor_Kinase"/>
</dbReference>
<gene>
    <name evidence="2" type="ORF">B0O44_106218</name>
</gene>
<dbReference type="EMBL" id="QKLU01000006">
    <property type="protein sequence ID" value="PYF72563.1"/>
    <property type="molecule type" value="Genomic_DNA"/>
</dbReference>
<dbReference type="PANTHER" id="PTHR23150">
    <property type="entry name" value="SULFATASE MODIFYING FACTOR 1, 2"/>
    <property type="match status" value="1"/>
</dbReference>
<dbReference type="Gene3D" id="3.90.1580.10">
    <property type="entry name" value="paralog of FGE (formylglycine-generating enzyme)"/>
    <property type="match status" value="1"/>
</dbReference>
<dbReference type="InterPro" id="IPR005532">
    <property type="entry name" value="SUMF_dom"/>
</dbReference>
<comment type="caution">
    <text evidence="2">The sequence shown here is derived from an EMBL/GenBank/DDBJ whole genome shotgun (WGS) entry which is preliminary data.</text>
</comment>
<evidence type="ECO:0000313" key="2">
    <source>
        <dbReference type="EMBL" id="PYF72563.1"/>
    </source>
</evidence>